<sequence>MSNILNSWDFWNTLIASLALMVALYSVWYTRKRDRVSLEIINTWYEEPEGNPFFIGFNIFNNSSTAIRITNVELLNLDNSPASVIDGYEYKSPEDNNYWLSPAFNFNQFQQEVAFKEDEIIPSNKDTHFKYYLNPFSPDMKIKVTADRPINRWSKSKTFLVHFVKSD</sequence>
<evidence type="ECO:0000313" key="2">
    <source>
        <dbReference type="EMBL" id="OJF71076.1"/>
    </source>
</evidence>
<evidence type="ECO:0008006" key="4">
    <source>
        <dbReference type="Google" id="ProtNLM"/>
    </source>
</evidence>
<protein>
    <recommendedName>
        <fullName evidence="4">DUF4352 domain-containing protein</fullName>
    </recommendedName>
</protein>
<feature type="transmembrane region" description="Helical" evidence="1">
    <location>
        <begin position="12"/>
        <end position="30"/>
    </location>
</feature>
<gene>
    <name evidence="2" type="ORF">A9Q68_10160</name>
</gene>
<accession>A0A1L8MK28</accession>
<keyword evidence="1" id="KW-1133">Transmembrane helix</keyword>
<evidence type="ECO:0000313" key="3">
    <source>
        <dbReference type="Proteomes" id="UP000182015"/>
    </source>
</evidence>
<dbReference type="Proteomes" id="UP000182015">
    <property type="component" value="Unassembled WGS sequence"/>
</dbReference>
<reference evidence="3" key="1">
    <citation type="submission" date="2016-06" db="EMBL/GenBank/DDBJ databases">
        <authorList>
            <person name="de Vries S.P.W."/>
            <person name="Hadjirin N.F."/>
            <person name="Lay E.M."/>
            <person name="Zadoks R.N."/>
            <person name="Peacock S.J."/>
            <person name="Parkhill J."/>
            <person name="Grant A.J."/>
            <person name="Mcdougall S."/>
            <person name="Holmes M.A."/>
        </authorList>
    </citation>
    <scope>NUCLEOTIDE SEQUENCE [LARGE SCALE GENOMIC DNA]</scope>
    <source>
        <strain evidence="3">NZ1587</strain>
    </source>
</reference>
<name>A0A1L8MK28_9STRE</name>
<dbReference type="AlphaFoldDB" id="A0A1L8MK28"/>
<dbReference type="EMBL" id="LZDD01000005">
    <property type="protein sequence ID" value="OJF71076.1"/>
    <property type="molecule type" value="Genomic_DNA"/>
</dbReference>
<evidence type="ECO:0000256" key="1">
    <source>
        <dbReference type="SAM" id="Phobius"/>
    </source>
</evidence>
<dbReference type="OrthoDB" id="9884375at2"/>
<dbReference type="RefSeq" id="WP_071794608.1">
    <property type="nucleotide sequence ID" value="NZ_LZDD01000005.1"/>
</dbReference>
<keyword evidence="3" id="KW-1185">Reference proteome</keyword>
<keyword evidence="1" id="KW-0472">Membrane</keyword>
<organism evidence="2 3">
    <name type="scientific">Streptococcus bovimastitidis</name>
    <dbReference type="NCBI Taxonomy" id="1856638"/>
    <lineage>
        <taxon>Bacteria</taxon>
        <taxon>Bacillati</taxon>
        <taxon>Bacillota</taxon>
        <taxon>Bacilli</taxon>
        <taxon>Lactobacillales</taxon>
        <taxon>Streptococcaceae</taxon>
        <taxon>Streptococcus</taxon>
    </lineage>
</organism>
<comment type="caution">
    <text evidence="2">The sequence shown here is derived from an EMBL/GenBank/DDBJ whole genome shotgun (WGS) entry which is preliminary data.</text>
</comment>
<proteinExistence type="predicted"/>
<keyword evidence="1" id="KW-0812">Transmembrane</keyword>